<dbReference type="EMBL" id="AFJL02000087">
    <property type="protein sequence ID" value="EMY05374.1"/>
    <property type="molecule type" value="Genomic_DNA"/>
</dbReference>
<reference evidence="1 2" key="1">
    <citation type="submission" date="2013-02" db="EMBL/GenBank/DDBJ databases">
        <authorList>
            <person name="Harkins D.M."/>
            <person name="Durkin A.S."/>
            <person name="Brinkac L.M."/>
            <person name="Haft D.H."/>
            <person name="Selengut J.D."/>
            <person name="Sanka R."/>
            <person name="DePew J."/>
            <person name="Purushe J."/>
            <person name="Whelen A.C."/>
            <person name="Vinetz J.M."/>
            <person name="Sutton G.G."/>
            <person name="Nierman W.C."/>
            <person name="Fouts D.E."/>
        </authorList>
    </citation>
    <scope>NUCLEOTIDE SEQUENCE [LARGE SCALE GENOMIC DNA]</scope>
    <source>
        <strain evidence="1 2">2002000626</strain>
    </source>
</reference>
<dbReference type="Proteomes" id="UP000012329">
    <property type="component" value="Unassembled WGS sequence"/>
</dbReference>
<name>A0A829D0X6_LEPIR</name>
<dbReference type="AlphaFoldDB" id="A0A829D0X6"/>
<evidence type="ECO:0000313" key="2">
    <source>
        <dbReference type="Proteomes" id="UP000012329"/>
    </source>
</evidence>
<accession>A0A829D0X6</accession>
<protein>
    <submittedName>
        <fullName evidence="1">Uncharacterized protein</fullName>
    </submittedName>
</protein>
<gene>
    <name evidence="1" type="ORF">LEP1GSC029_3379</name>
</gene>
<comment type="caution">
    <text evidence="1">The sequence shown here is derived from an EMBL/GenBank/DDBJ whole genome shotgun (WGS) entry which is preliminary data.</text>
</comment>
<organism evidence="1 2">
    <name type="scientific">Leptospira interrogans str. 2002000626</name>
    <dbReference type="NCBI Taxonomy" id="996803"/>
    <lineage>
        <taxon>Bacteria</taxon>
        <taxon>Pseudomonadati</taxon>
        <taxon>Spirochaetota</taxon>
        <taxon>Spirochaetia</taxon>
        <taxon>Leptospirales</taxon>
        <taxon>Leptospiraceae</taxon>
        <taxon>Leptospira</taxon>
    </lineage>
</organism>
<evidence type="ECO:0000313" key="1">
    <source>
        <dbReference type="EMBL" id="EMY05374.1"/>
    </source>
</evidence>
<proteinExistence type="predicted"/>
<sequence>MQKYNVNANWLLTGKGNIFNPITPLTGKSKEEKIAELEALRQARKIIPTDVQAGIGKRPESVEIIRLLLKVQVEKYQQIKTILKSFL</sequence>